<dbReference type="Pfam" id="PF04548">
    <property type="entry name" value="AIG1"/>
    <property type="match status" value="1"/>
</dbReference>
<dbReference type="PANTHER" id="PTHR10903:SF170">
    <property type="entry name" value="GTPASE IMAP FAMILY MEMBER 7"/>
    <property type="match status" value="1"/>
</dbReference>
<evidence type="ECO:0000259" key="4">
    <source>
        <dbReference type="Pfam" id="PF04548"/>
    </source>
</evidence>
<dbReference type="EnsemblMetazoa" id="G29126.1">
    <property type="protein sequence ID" value="G29126.1:cds"/>
    <property type="gene ID" value="G29126"/>
</dbReference>
<keyword evidence="6" id="KW-1185">Reference proteome</keyword>
<dbReference type="GO" id="GO:0005525">
    <property type="term" value="F:GTP binding"/>
    <property type="evidence" value="ECO:0007669"/>
    <property type="project" value="UniProtKB-KW"/>
</dbReference>
<name>A0A8W8LPD2_MAGGI</name>
<evidence type="ECO:0000313" key="6">
    <source>
        <dbReference type="Proteomes" id="UP000005408"/>
    </source>
</evidence>
<dbReference type="InterPro" id="IPR006703">
    <property type="entry name" value="G_AIG1"/>
</dbReference>
<protein>
    <recommendedName>
        <fullName evidence="4">AIG1-type G domain-containing protein</fullName>
    </recommendedName>
</protein>
<organism evidence="5 6">
    <name type="scientific">Magallana gigas</name>
    <name type="common">Pacific oyster</name>
    <name type="synonym">Crassostrea gigas</name>
    <dbReference type="NCBI Taxonomy" id="29159"/>
    <lineage>
        <taxon>Eukaryota</taxon>
        <taxon>Metazoa</taxon>
        <taxon>Spiralia</taxon>
        <taxon>Lophotrochozoa</taxon>
        <taxon>Mollusca</taxon>
        <taxon>Bivalvia</taxon>
        <taxon>Autobranchia</taxon>
        <taxon>Pteriomorphia</taxon>
        <taxon>Ostreida</taxon>
        <taxon>Ostreoidea</taxon>
        <taxon>Ostreidae</taxon>
        <taxon>Magallana</taxon>
    </lineage>
</organism>
<evidence type="ECO:0000313" key="5">
    <source>
        <dbReference type="EnsemblMetazoa" id="G29126.1:cds"/>
    </source>
</evidence>
<dbReference type="PANTHER" id="PTHR10903">
    <property type="entry name" value="GTPASE, IMAP FAMILY MEMBER-RELATED"/>
    <property type="match status" value="1"/>
</dbReference>
<proteinExistence type="inferred from homology"/>
<reference evidence="5" key="1">
    <citation type="submission" date="2022-08" db="UniProtKB">
        <authorList>
            <consortium name="EnsemblMetazoa"/>
        </authorList>
    </citation>
    <scope>IDENTIFICATION</scope>
    <source>
        <strain evidence="5">05x7-T-G4-1.051#20</strain>
    </source>
</reference>
<dbReference type="InterPro" id="IPR027417">
    <property type="entry name" value="P-loop_NTPase"/>
</dbReference>
<dbReference type="InterPro" id="IPR045058">
    <property type="entry name" value="GIMA/IAN/Toc"/>
</dbReference>
<dbReference type="AlphaFoldDB" id="A0A8W8LPD2"/>
<keyword evidence="2" id="KW-0547">Nucleotide-binding</keyword>
<keyword evidence="3" id="KW-0342">GTP-binding</keyword>
<sequence length="138" mass="15249">MVIDDVYGSTARCGAPMLGICARKDANVQTDPKCLSKSSQFEGATKVVPEKTDCSKNETRTVLIGKTGSGKSATDVPNDETQTEIMKCIGSTAPGPHAFIMVVNLVRFTEDLEEMKTIDHFVKYFRETVYQYWQNGTK</sequence>
<evidence type="ECO:0000256" key="3">
    <source>
        <dbReference type="ARBA" id="ARBA00023134"/>
    </source>
</evidence>
<comment type="similarity">
    <text evidence="1">Belongs to the TRAFAC class TrmE-Era-EngA-EngB-Septin-like GTPase superfamily. AIG1/Toc34/Toc159-like paraseptin GTPase family. IAN subfamily.</text>
</comment>
<dbReference type="Proteomes" id="UP000005408">
    <property type="component" value="Unassembled WGS sequence"/>
</dbReference>
<evidence type="ECO:0000256" key="2">
    <source>
        <dbReference type="ARBA" id="ARBA00022741"/>
    </source>
</evidence>
<feature type="domain" description="AIG1-type G" evidence="4">
    <location>
        <begin position="76"/>
        <end position="132"/>
    </location>
</feature>
<evidence type="ECO:0000256" key="1">
    <source>
        <dbReference type="ARBA" id="ARBA00008535"/>
    </source>
</evidence>
<accession>A0A8W8LPD2</accession>
<dbReference type="Gene3D" id="3.40.50.300">
    <property type="entry name" value="P-loop containing nucleotide triphosphate hydrolases"/>
    <property type="match status" value="1"/>
</dbReference>